<evidence type="ECO:0000313" key="5">
    <source>
        <dbReference type="Proteomes" id="UP000588111"/>
    </source>
</evidence>
<reference evidence="4 5" key="1">
    <citation type="submission" date="2020-08" db="EMBL/GenBank/DDBJ databases">
        <title>Genomic Encyclopedia of Type Strains, Phase III (KMG-III): the genomes of soil and plant-associated and newly described type strains.</title>
        <authorList>
            <person name="Whitman W."/>
        </authorList>
    </citation>
    <scope>NUCLEOTIDE SEQUENCE [LARGE SCALE GENOMIC DNA]</scope>
    <source>
        <strain evidence="4 5">CECT 5885</strain>
    </source>
</reference>
<gene>
    <name evidence="4" type="ORF">FHS24_002285</name>
</gene>
<proteinExistence type="inferred from homology"/>
<dbReference type="RefSeq" id="WP_183621206.1">
    <property type="nucleotide sequence ID" value="NZ_CAJHAH010000008.1"/>
</dbReference>
<dbReference type="PANTHER" id="PTHR43618:SF8">
    <property type="entry name" value="7ALPHA-HYDROXYSTEROID DEHYDROGENASE"/>
    <property type="match status" value="1"/>
</dbReference>
<dbReference type="Gene3D" id="3.40.50.720">
    <property type="entry name" value="NAD(P)-binding Rossmann-like Domain"/>
    <property type="match status" value="1"/>
</dbReference>
<dbReference type="InterPro" id="IPR052178">
    <property type="entry name" value="Sec_Metab_Biosynth_SDR"/>
</dbReference>
<evidence type="ECO:0000256" key="1">
    <source>
        <dbReference type="ARBA" id="ARBA00006484"/>
    </source>
</evidence>
<evidence type="ECO:0000256" key="2">
    <source>
        <dbReference type="ARBA" id="ARBA00022857"/>
    </source>
</evidence>
<evidence type="ECO:0000256" key="3">
    <source>
        <dbReference type="ARBA" id="ARBA00023002"/>
    </source>
</evidence>
<organism evidence="4 5">
    <name type="scientific">Psychrobacter luti</name>
    <dbReference type="NCBI Taxonomy" id="198481"/>
    <lineage>
        <taxon>Bacteria</taxon>
        <taxon>Pseudomonadati</taxon>
        <taxon>Pseudomonadota</taxon>
        <taxon>Gammaproteobacteria</taxon>
        <taxon>Moraxellales</taxon>
        <taxon>Moraxellaceae</taxon>
        <taxon>Psychrobacter</taxon>
    </lineage>
</organism>
<keyword evidence="5" id="KW-1185">Reference proteome</keyword>
<dbReference type="GO" id="GO:0016491">
    <property type="term" value="F:oxidoreductase activity"/>
    <property type="evidence" value="ECO:0007669"/>
    <property type="project" value="UniProtKB-KW"/>
</dbReference>
<dbReference type="SUPFAM" id="SSF51735">
    <property type="entry name" value="NAD(P)-binding Rossmann-fold domains"/>
    <property type="match status" value="1"/>
</dbReference>
<dbReference type="AlphaFoldDB" id="A0A839TJV2"/>
<name>A0A839TJV2_9GAMM</name>
<dbReference type="Pfam" id="PF13561">
    <property type="entry name" value="adh_short_C2"/>
    <property type="match status" value="1"/>
</dbReference>
<keyword evidence="3" id="KW-0560">Oxidoreductase</keyword>
<evidence type="ECO:0000313" key="4">
    <source>
        <dbReference type="EMBL" id="MBB3107753.1"/>
    </source>
</evidence>
<dbReference type="EMBL" id="JACHXL010000007">
    <property type="protein sequence ID" value="MBB3107753.1"/>
    <property type="molecule type" value="Genomic_DNA"/>
</dbReference>
<dbReference type="InterPro" id="IPR002347">
    <property type="entry name" value="SDR_fam"/>
</dbReference>
<sequence>MIETILITGGTGKFGRQFVKHFATKGWQVLFTTTSQDNADKLMRKVGNDYRLIPLIVDFTKPQAVQDIIKQIQDFGYTVNHLINNARSLDFLKTDSLGQTSREDFLAEYLMDVVVPYELSIGLFNTQPNELRTITNIGSQYGVVAANPTLYEDYPRQSPIQYSVAKAALIHLTKELAVRFSDFDIRVNCIAYGGVSGRVDDSFEARYAKLTPSGRMLSESDLIGPLDFLVSENCKAINGQTIQADGGWTLW</sequence>
<evidence type="ECO:0008006" key="6">
    <source>
        <dbReference type="Google" id="ProtNLM"/>
    </source>
</evidence>
<dbReference type="PRINTS" id="PR00081">
    <property type="entry name" value="GDHRDH"/>
</dbReference>
<dbReference type="PANTHER" id="PTHR43618">
    <property type="entry name" value="7-ALPHA-HYDROXYSTEROID DEHYDROGENASE"/>
    <property type="match status" value="1"/>
</dbReference>
<comment type="similarity">
    <text evidence="1">Belongs to the short-chain dehydrogenases/reductases (SDR) family.</text>
</comment>
<dbReference type="Proteomes" id="UP000588111">
    <property type="component" value="Unassembled WGS sequence"/>
</dbReference>
<comment type="caution">
    <text evidence="4">The sequence shown here is derived from an EMBL/GenBank/DDBJ whole genome shotgun (WGS) entry which is preliminary data.</text>
</comment>
<accession>A0A839TJV2</accession>
<protein>
    <recommendedName>
        <fullName evidence="6">Short-chain dehydrogenase</fullName>
    </recommendedName>
</protein>
<keyword evidence="2" id="KW-0521">NADP</keyword>
<dbReference type="InterPro" id="IPR036291">
    <property type="entry name" value="NAD(P)-bd_dom_sf"/>
</dbReference>